<gene>
    <name evidence="2" type="primary">30</name>
    <name evidence="2" type="ORF">SEA_NYCEIRAE_30</name>
</gene>
<keyword evidence="3" id="KW-1185">Reference proteome</keyword>
<feature type="region of interest" description="Disordered" evidence="1">
    <location>
        <begin position="1"/>
        <end position="44"/>
    </location>
</feature>
<reference evidence="3" key="1">
    <citation type="submission" date="2016-07" db="EMBL/GenBank/DDBJ databases">
        <authorList>
            <person name="Florea S."/>
            <person name="Webb J.S."/>
            <person name="Jaromczyk J."/>
            <person name="Schardl C.L."/>
        </authorList>
    </citation>
    <scope>NUCLEOTIDE SEQUENCE [LARGE SCALE GENOMIC DNA]</scope>
</reference>
<proteinExistence type="predicted"/>
<dbReference type="KEGG" id="vg:29078395"/>
<evidence type="ECO:0000313" key="3">
    <source>
        <dbReference type="Proteomes" id="UP000201968"/>
    </source>
</evidence>
<dbReference type="RefSeq" id="YP_009277948.1">
    <property type="nucleotide sequence ID" value="NC_031004.1"/>
</dbReference>
<accession>A0A1C9EHW2</accession>
<evidence type="ECO:0000313" key="2">
    <source>
        <dbReference type="EMBL" id="AON97393.1"/>
    </source>
</evidence>
<dbReference type="Gene3D" id="2.60.120.260">
    <property type="entry name" value="Galactose-binding domain-like"/>
    <property type="match status" value="1"/>
</dbReference>
<dbReference type="OrthoDB" id="784at10239"/>
<sequence>MAERVTNATIAEWYDDVPASPDRPADGDWYDEPQSRSDMSRVPSKFGGLPIDPDLVAILAGEDGLASKPDAKSIALGIVTDIRQLIESILAGLGGDWDPLQTWLDENTPDWLEDLTGWLPNIGADLAALRDAIRGEYTGSDHVLLAIQNTIGTLRSLAAGIIAPWRIPQLTLSQLTAQPSPNLLTGFGDFADGSTLDGSGVWTWDGAVGKTTPGSARATADGTLKVLTSEAIAVSAGQQLECSGWVRWQGASGSGPCMQLLVVPYVGAAAQAPIVISNIVAPPGTVGVSSESTLAGSYAVAANVTAVRVRLTVEAAMTAGTVWWDDAVLRKTATSMPQQWISGLVDGLGDLWDGVENVATIITQISDIFAGAVVTPINTAVAKVKDWFLGLLGWQDNTTSTADAIAESVVTVGTQVTYVQEAIAYRSGRPAHETGPDRTACVSFPFSDLNLSAANIAISGGTHIHEIDGNTGYENSGTNHRHDEGSLQATSPGSGHVHNVTMAAPVVNATATYAPWGNVIFDTAAERKVLTWMAYKSGQVLSFHLDVYKLEADGSTTFTGYTSPNYAGELTETLAFMRDLMTGISILADEGDSYEVQFRMTGTGQVRIAGVNQLNPTPLPGLRPYAQGAGRNPSTTPTPATISTVTRDAMYAGPTPWIAIGIDIGQATLPRVITDDYNRPSVGQKWKVFGNIGIVDGKVQNTGSIFVNTSGALMHIQPLAYDQTEMSFDLSVDHGETGGGIGCTSTLSDGVWLVADENGVYIQTGAYNARTTRASGPASGSGRYYATCTLEAGVWVYRGFKGSPDTPPVVVWSDDTNVAAHGIGRRFVANVARRVFVDPSGRLDNFAAVDLTDAA</sequence>
<dbReference type="Proteomes" id="UP000201968">
    <property type="component" value="Segment"/>
</dbReference>
<dbReference type="EMBL" id="KX557282">
    <property type="protein sequence ID" value="AON97393.1"/>
    <property type="molecule type" value="Genomic_DNA"/>
</dbReference>
<organism evidence="2 3">
    <name type="scientific">Gordonia phage Nyceirae</name>
    <dbReference type="NCBI Taxonomy" id="1887651"/>
    <lineage>
        <taxon>Viruses</taxon>
        <taxon>Duplodnaviria</taxon>
        <taxon>Heunggongvirae</taxon>
        <taxon>Uroviricota</taxon>
        <taxon>Caudoviricetes</taxon>
        <taxon>Nyceiraevirus</taxon>
        <taxon>Nyceiraevirus nyceirae</taxon>
    </lineage>
</organism>
<protein>
    <submittedName>
        <fullName evidence="2">Minor tail protein</fullName>
    </submittedName>
</protein>
<evidence type="ECO:0000256" key="1">
    <source>
        <dbReference type="SAM" id="MobiDB-lite"/>
    </source>
</evidence>
<dbReference type="GeneID" id="29078395"/>
<name>A0A1C9EHW2_9CAUD</name>